<protein>
    <submittedName>
        <fullName evidence="1">Uncharacterized protein</fullName>
    </submittedName>
</protein>
<sequence>MVDGSTVTEVQDRRVSYILAGRPFPCAVAMYGAVNGWRPKTRPMMSSTRRDACLTSCQSSNVRGAQMGNVLVVMIPAIFEWDTCANPFPHMFLGWRGRTEW</sequence>
<accession>A0A0C3S132</accession>
<dbReference type="AlphaFoldDB" id="A0A0C3S132"/>
<evidence type="ECO:0000313" key="1">
    <source>
        <dbReference type="EMBL" id="KIP02832.1"/>
    </source>
</evidence>
<proteinExistence type="predicted"/>
<evidence type="ECO:0000313" key="2">
    <source>
        <dbReference type="Proteomes" id="UP000053257"/>
    </source>
</evidence>
<keyword evidence="2" id="KW-1185">Reference proteome</keyword>
<dbReference type="HOGENOM" id="CLU_2292690_0_0_1"/>
<gene>
    <name evidence="1" type="ORF">PHLGIDRAFT_276295</name>
</gene>
<dbReference type="EMBL" id="KN840650">
    <property type="protein sequence ID" value="KIP02832.1"/>
    <property type="molecule type" value="Genomic_DNA"/>
</dbReference>
<reference evidence="1 2" key="1">
    <citation type="journal article" date="2014" name="PLoS Genet.">
        <title>Analysis of the Phlebiopsis gigantea genome, transcriptome and secretome provides insight into its pioneer colonization strategies of wood.</title>
        <authorList>
            <person name="Hori C."/>
            <person name="Ishida T."/>
            <person name="Igarashi K."/>
            <person name="Samejima M."/>
            <person name="Suzuki H."/>
            <person name="Master E."/>
            <person name="Ferreira P."/>
            <person name="Ruiz-Duenas F.J."/>
            <person name="Held B."/>
            <person name="Canessa P."/>
            <person name="Larrondo L.F."/>
            <person name="Schmoll M."/>
            <person name="Druzhinina I.S."/>
            <person name="Kubicek C.P."/>
            <person name="Gaskell J.A."/>
            <person name="Kersten P."/>
            <person name="St John F."/>
            <person name="Glasner J."/>
            <person name="Sabat G."/>
            <person name="Splinter BonDurant S."/>
            <person name="Syed K."/>
            <person name="Yadav J."/>
            <person name="Mgbeahuruike A.C."/>
            <person name="Kovalchuk A."/>
            <person name="Asiegbu F.O."/>
            <person name="Lackner G."/>
            <person name="Hoffmeister D."/>
            <person name="Rencoret J."/>
            <person name="Gutierrez A."/>
            <person name="Sun H."/>
            <person name="Lindquist E."/>
            <person name="Barry K."/>
            <person name="Riley R."/>
            <person name="Grigoriev I.V."/>
            <person name="Henrissat B."/>
            <person name="Kues U."/>
            <person name="Berka R.M."/>
            <person name="Martinez A.T."/>
            <person name="Covert S.F."/>
            <person name="Blanchette R.A."/>
            <person name="Cullen D."/>
        </authorList>
    </citation>
    <scope>NUCLEOTIDE SEQUENCE [LARGE SCALE GENOMIC DNA]</scope>
    <source>
        <strain evidence="1 2">11061_1 CR5-6</strain>
    </source>
</reference>
<dbReference type="Proteomes" id="UP000053257">
    <property type="component" value="Unassembled WGS sequence"/>
</dbReference>
<name>A0A0C3S132_PHLG1</name>
<organism evidence="1 2">
    <name type="scientific">Phlebiopsis gigantea (strain 11061_1 CR5-6)</name>
    <name type="common">White-rot fungus</name>
    <name type="synonym">Peniophora gigantea</name>
    <dbReference type="NCBI Taxonomy" id="745531"/>
    <lineage>
        <taxon>Eukaryota</taxon>
        <taxon>Fungi</taxon>
        <taxon>Dikarya</taxon>
        <taxon>Basidiomycota</taxon>
        <taxon>Agaricomycotina</taxon>
        <taxon>Agaricomycetes</taxon>
        <taxon>Polyporales</taxon>
        <taxon>Phanerochaetaceae</taxon>
        <taxon>Phlebiopsis</taxon>
    </lineage>
</organism>